<evidence type="ECO:0000256" key="10">
    <source>
        <dbReference type="ARBA" id="ARBA00031067"/>
    </source>
</evidence>
<dbReference type="Proteomes" id="UP000242188">
    <property type="component" value="Unassembled WGS sequence"/>
</dbReference>
<reference evidence="16 17" key="1">
    <citation type="journal article" date="2017" name="Nat. Ecol. Evol.">
        <title>Scallop genome provides insights into evolution of bilaterian karyotype and development.</title>
        <authorList>
            <person name="Wang S."/>
            <person name="Zhang J."/>
            <person name="Jiao W."/>
            <person name="Li J."/>
            <person name="Xun X."/>
            <person name="Sun Y."/>
            <person name="Guo X."/>
            <person name="Huan P."/>
            <person name="Dong B."/>
            <person name="Zhang L."/>
            <person name="Hu X."/>
            <person name="Sun X."/>
            <person name="Wang J."/>
            <person name="Zhao C."/>
            <person name="Wang Y."/>
            <person name="Wang D."/>
            <person name="Huang X."/>
            <person name="Wang R."/>
            <person name="Lv J."/>
            <person name="Li Y."/>
            <person name="Zhang Z."/>
            <person name="Liu B."/>
            <person name="Lu W."/>
            <person name="Hui Y."/>
            <person name="Liang J."/>
            <person name="Zhou Z."/>
            <person name="Hou R."/>
            <person name="Li X."/>
            <person name="Liu Y."/>
            <person name="Li H."/>
            <person name="Ning X."/>
            <person name="Lin Y."/>
            <person name="Zhao L."/>
            <person name="Xing Q."/>
            <person name="Dou J."/>
            <person name="Li Y."/>
            <person name="Mao J."/>
            <person name="Guo H."/>
            <person name="Dou H."/>
            <person name="Li T."/>
            <person name="Mu C."/>
            <person name="Jiang W."/>
            <person name="Fu Q."/>
            <person name="Fu X."/>
            <person name="Miao Y."/>
            <person name="Liu J."/>
            <person name="Yu Q."/>
            <person name="Li R."/>
            <person name="Liao H."/>
            <person name="Li X."/>
            <person name="Kong Y."/>
            <person name="Jiang Z."/>
            <person name="Chourrout D."/>
            <person name="Li R."/>
            <person name="Bao Z."/>
        </authorList>
    </citation>
    <scope>NUCLEOTIDE SEQUENCE [LARGE SCALE GENOMIC DNA]</scope>
    <source>
        <strain evidence="16 17">PY_sf001</strain>
    </source>
</reference>
<keyword evidence="4" id="KW-1003">Cell membrane</keyword>
<dbReference type="OrthoDB" id="2445232at2759"/>
<keyword evidence="17" id="KW-1185">Reference proteome</keyword>
<evidence type="ECO:0000256" key="13">
    <source>
        <dbReference type="ARBA" id="ARBA00033347"/>
    </source>
</evidence>
<evidence type="ECO:0000256" key="1">
    <source>
        <dbReference type="ARBA" id="ARBA00004236"/>
    </source>
</evidence>
<protein>
    <recommendedName>
        <fullName evidence="3">Cytochrome b-245 light chain</fullName>
    </recommendedName>
    <alternativeName>
        <fullName evidence="11">Cytochrome b(558) alpha chain</fullName>
    </alternativeName>
    <alternativeName>
        <fullName evidence="10">Cytochrome b558 subunit alpha</fullName>
    </alternativeName>
    <alternativeName>
        <fullName evidence="13">Neutrophil cytochrome b 22 kDa polypeptide</fullName>
    </alternativeName>
    <alternativeName>
        <fullName evidence="12">Superoxide-generating NADPH oxidase light chain subunit</fullName>
    </alternativeName>
    <alternativeName>
        <fullName evidence="8">p22 phagocyte B-cytochrome</fullName>
    </alternativeName>
    <alternativeName>
        <fullName evidence="9">p22-phox</fullName>
    </alternativeName>
</protein>
<evidence type="ECO:0000256" key="14">
    <source>
        <dbReference type="ARBA" id="ARBA00050017"/>
    </source>
</evidence>
<evidence type="ECO:0000256" key="6">
    <source>
        <dbReference type="ARBA" id="ARBA00022989"/>
    </source>
</evidence>
<comment type="subcellular location">
    <subcellularLocation>
        <location evidence="1">Cell membrane</location>
    </subcellularLocation>
</comment>
<comment type="caution">
    <text evidence="16">The sequence shown here is derived from an EMBL/GenBank/DDBJ whole genome shotgun (WGS) entry which is preliminary data.</text>
</comment>
<evidence type="ECO:0000256" key="8">
    <source>
        <dbReference type="ARBA" id="ARBA00030106"/>
    </source>
</evidence>
<comment type="subunit">
    <text evidence="14">Component of the phagocyte NADPH oxidase core complex/cytochrome b558 complex, composed of CYBB (heavy chain (beta)) and CYBA (light chain (alpha)). Component of the phagocyte NADPH oxidase complex composed of an obligatory core heterodimer formed by the membrane proteins CYBA and CYBB and the cytosolic regulatory subunits NCF1/p47-phox, NCF2/p67-phox, NCF4/p40-phox and the small GTPase RAC1 or RAC2. Interacts with NCF1 (via SH3 domain). Interacts with SH3PXD2A. Interacts with DUOX1, DUOX2 and TPO. Interacts with NOX4; this interaction mediates superoxide generation. Interacts with calprotectin (S100A8/9). Interacts with GBP7. Interacts with NOXO1. Forms a heterodimer with NOX3 and is essential for activity and cell membrane localization of NOX3. Interacts with NOX1.</text>
</comment>
<evidence type="ECO:0000313" key="16">
    <source>
        <dbReference type="EMBL" id="OWF50841.1"/>
    </source>
</evidence>
<evidence type="ECO:0000256" key="12">
    <source>
        <dbReference type="ARBA" id="ARBA00032067"/>
    </source>
</evidence>
<keyword evidence="7 15" id="KW-0472">Membrane</keyword>
<dbReference type="GO" id="GO:0005886">
    <property type="term" value="C:plasma membrane"/>
    <property type="evidence" value="ECO:0007669"/>
    <property type="project" value="UniProtKB-SubCell"/>
</dbReference>
<evidence type="ECO:0000256" key="11">
    <source>
        <dbReference type="ARBA" id="ARBA00031995"/>
    </source>
</evidence>
<dbReference type="EMBL" id="NEDP02002420">
    <property type="protein sequence ID" value="OWF50841.1"/>
    <property type="molecule type" value="Genomic_DNA"/>
</dbReference>
<evidence type="ECO:0000256" key="5">
    <source>
        <dbReference type="ARBA" id="ARBA00022692"/>
    </source>
</evidence>
<gene>
    <name evidence="16" type="ORF">KP79_PYT13803</name>
</gene>
<evidence type="ECO:0000256" key="15">
    <source>
        <dbReference type="SAM" id="Phobius"/>
    </source>
</evidence>
<comment type="similarity">
    <text evidence="2">Belongs to the p22phox family.</text>
</comment>
<evidence type="ECO:0000256" key="2">
    <source>
        <dbReference type="ARBA" id="ARBA00010590"/>
    </source>
</evidence>
<proteinExistence type="inferred from homology"/>
<feature type="transmembrane region" description="Helical" evidence="15">
    <location>
        <begin position="117"/>
        <end position="150"/>
    </location>
</feature>
<evidence type="ECO:0000256" key="7">
    <source>
        <dbReference type="ARBA" id="ARBA00023136"/>
    </source>
</evidence>
<evidence type="ECO:0000256" key="3">
    <source>
        <dbReference type="ARBA" id="ARBA00017733"/>
    </source>
</evidence>
<dbReference type="PANTHER" id="PTHR15168">
    <property type="entry name" value="CYTOCHROME B-245 LIGHT CHAIN"/>
    <property type="match status" value="1"/>
</dbReference>
<dbReference type="STRING" id="6573.A0A210QQ38"/>
<dbReference type="GO" id="GO:0020037">
    <property type="term" value="F:heme binding"/>
    <property type="evidence" value="ECO:0007669"/>
    <property type="project" value="InterPro"/>
</dbReference>
<evidence type="ECO:0000313" key="17">
    <source>
        <dbReference type="Proteomes" id="UP000242188"/>
    </source>
</evidence>
<dbReference type="InterPro" id="IPR007732">
    <property type="entry name" value="Cyt_b558_asu"/>
</dbReference>
<keyword evidence="5 15" id="KW-0812">Transmembrane</keyword>
<feature type="transmembrane region" description="Helical" evidence="15">
    <location>
        <begin position="63"/>
        <end position="79"/>
    </location>
</feature>
<keyword evidence="6 15" id="KW-1133">Transmembrane helix</keyword>
<organism evidence="16 17">
    <name type="scientific">Mizuhopecten yessoensis</name>
    <name type="common">Japanese scallop</name>
    <name type="synonym">Patinopecten yessoensis</name>
    <dbReference type="NCBI Taxonomy" id="6573"/>
    <lineage>
        <taxon>Eukaryota</taxon>
        <taxon>Metazoa</taxon>
        <taxon>Spiralia</taxon>
        <taxon>Lophotrochozoa</taxon>
        <taxon>Mollusca</taxon>
        <taxon>Bivalvia</taxon>
        <taxon>Autobranchia</taxon>
        <taxon>Pteriomorphia</taxon>
        <taxon>Pectinida</taxon>
        <taxon>Pectinoidea</taxon>
        <taxon>Pectinidae</taxon>
        <taxon>Mizuhopecten</taxon>
    </lineage>
</organism>
<dbReference type="AlphaFoldDB" id="A0A210QQ38"/>
<dbReference type="PANTHER" id="PTHR15168:SF0">
    <property type="entry name" value="CYTOCHROME B-245 LIGHT CHAIN"/>
    <property type="match status" value="1"/>
</dbReference>
<evidence type="ECO:0000256" key="9">
    <source>
        <dbReference type="ARBA" id="ARBA00030298"/>
    </source>
</evidence>
<name>A0A210QQ38_MIZYE</name>
<evidence type="ECO:0000256" key="4">
    <source>
        <dbReference type="ARBA" id="ARBA00022475"/>
    </source>
</evidence>
<sequence length="220" mass="25370">MGPDWSCFQRPAFTIFHYTTYRIDKLIFCKVLNIYVRSSSLSQRLLISGGAIGVAGFFKGWEIGIYGIVAGIFVLMIEYPRGKRKTGHSTQERTFQRPLSRLLNCCGPVTRNYFVRFIIYLVLCVPACFILATLLGGVCLFITSMIYMVAAFRGEEWLAVGLEEKEADPVRELKSFKRPVKPPPRFVGHVQEEEENRRNSSRKHFYNLKMCQKFKFYSCS</sequence>
<accession>A0A210QQ38</accession>
<dbReference type="Pfam" id="PF05038">
    <property type="entry name" value="Cytochrom_B558a"/>
    <property type="match status" value="1"/>
</dbReference>